<dbReference type="EMBL" id="LAZR01003212">
    <property type="protein sequence ID" value="KKN20748.1"/>
    <property type="molecule type" value="Genomic_DNA"/>
</dbReference>
<dbReference type="Gene3D" id="3.30.450.350">
    <property type="entry name" value="CHASE domain"/>
    <property type="match status" value="1"/>
</dbReference>
<evidence type="ECO:0000259" key="7">
    <source>
        <dbReference type="PROSITE" id="PS50839"/>
    </source>
</evidence>
<feature type="domain" description="GGDEF" evidence="8">
    <location>
        <begin position="573"/>
        <end position="709"/>
    </location>
</feature>
<evidence type="ECO:0000313" key="9">
    <source>
        <dbReference type="EMBL" id="KKN20748.1"/>
    </source>
</evidence>
<evidence type="ECO:0000256" key="5">
    <source>
        <dbReference type="ARBA" id="ARBA00023136"/>
    </source>
</evidence>
<dbReference type="GO" id="GO:0007165">
    <property type="term" value="P:signal transduction"/>
    <property type="evidence" value="ECO:0007669"/>
    <property type="project" value="UniProtKB-ARBA"/>
</dbReference>
<feature type="non-terminal residue" evidence="9">
    <location>
        <position position="711"/>
    </location>
</feature>
<dbReference type="Pfam" id="PF00990">
    <property type="entry name" value="GGDEF"/>
    <property type="match status" value="1"/>
</dbReference>
<feature type="domain" description="CHASE" evidence="7">
    <location>
        <begin position="259"/>
        <end position="428"/>
    </location>
</feature>
<evidence type="ECO:0000256" key="6">
    <source>
        <dbReference type="SAM" id="Phobius"/>
    </source>
</evidence>
<feature type="transmembrane region" description="Helical" evidence="6">
    <location>
        <begin position="125"/>
        <end position="145"/>
    </location>
</feature>
<keyword evidence="3 6" id="KW-0812">Transmembrane</keyword>
<organism evidence="9">
    <name type="scientific">marine sediment metagenome</name>
    <dbReference type="NCBI Taxonomy" id="412755"/>
    <lineage>
        <taxon>unclassified sequences</taxon>
        <taxon>metagenomes</taxon>
        <taxon>ecological metagenomes</taxon>
    </lineage>
</organism>
<dbReference type="InterPro" id="IPR029787">
    <property type="entry name" value="Nucleotide_cyclase"/>
</dbReference>
<name>A0A0F9RU27_9ZZZZ</name>
<dbReference type="GO" id="GO:0052621">
    <property type="term" value="F:diguanylate cyclase activity"/>
    <property type="evidence" value="ECO:0007669"/>
    <property type="project" value="TreeGrafter"/>
</dbReference>
<accession>A0A0F9RU27</accession>
<gene>
    <name evidence="9" type="ORF">LCGC14_0932310</name>
</gene>
<dbReference type="PANTHER" id="PTHR45138">
    <property type="entry name" value="REGULATORY COMPONENTS OF SENSORY TRANSDUCTION SYSTEM"/>
    <property type="match status" value="1"/>
</dbReference>
<dbReference type="SUPFAM" id="SSF53732">
    <property type="entry name" value="Aconitase iron-sulfur domain"/>
    <property type="match status" value="1"/>
</dbReference>
<reference evidence="9" key="1">
    <citation type="journal article" date="2015" name="Nature">
        <title>Complex archaea that bridge the gap between prokaryotes and eukaryotes.</title>
        <authorList>
            <person name="Spang A."/>
            <person name="Saw J.H."/>
            <person name="Jorgensen S.L."/>
            <person name="Zaremba-Niedzwiedzka K."/>
            <person name="Martijn J."/>
            <person name="Lind A.E."/>
            <person name="van Eijk R."/>
            <person name="Schleper C."/>
            <person name="Guy L."/>
            <person name="Ettema T.J."/>
        </authorList>
    </citation>
    <scope>NUCLEOTIDE SEQUENCE</scope>
</reference>
<dbReference type="CDD" id="cd01949">
    <property type="entry name" value="GGDEF"/>
    <property type="match status" value="1"/>
</dbReference>
<dbReference type="InterPro" id="IPR050469">
    <property type="entry name" value="Diguanylate_Cyclase"/>
</dbReference>
<evidence type="ECO:0008006" key="10">
    <source>
        <dbReference type="Google" id="ProtNLM"/>
    </source>
</evidence>
<feature type="transmembrane region" description="Helical" evidence="6">
    <location>
        <begin position="87"/>
        <end position="104"/>
    </location>
</feature>
<keyword evidence="4 6" id="KW-1133">Transmembrane helix</keyword>
<feature type="transmembrane region" description="Helical" evidence="6">
    <location>
        <begin position="40"/>
        <end position="57"/>
    </location>
</feature>
<protein>
    <recommendedName>
        <fullName evidence="10">GGDEF domain-containing protein</fullName>
    </recommendedName>
</protein>
<evidence type="ECO:0000256" key="1">
    <source>
        <dbReference type="ARBA" id="ARBA00004651"/>
    </source>
</evidence>
<dbReference type="PROSITE" id="PS50887">
    <property type="entry name" value="GGDEF"/>
    <property type="match status" value="1"/>
</dbReference>
<proteinExistence type="predicted"/>
<keyword evidence="2" id="KW-1003">Cell membrane</keyword>
<evidence type="ECO:0000259" key="8">
    <source>
        <dbReference type="PROSITE" id="PS50887"/>
    </source>
</evidence>
<dbReference type="GO" id="GO:0005886">
    <property type="term" value="C:plasma membrane"/>
    <property type="evidence" value="ECO:0007669"/>
    <property type="project" value="UniProtKB-SubCell"/>
</dbReference>
<comment type="caution">
    <text evidence="9">The sequence shown here is derived from an EMBL/GenBank/DDBJ whole genome shotgun (WGS) entry which is preliminary data.</text>
</comment>
<evidence type="ECO:0000256" key="3">
    <source>
        <dbReference type="ARBA" id="ARBA00022692"/>
    </source>
</evidence>
<dbReference type="InterPro" id="IPR036008">
    <property type="entry name" value="Aconitase_4Fe-4S_dom"/>
</dbReference>
<sequence length="711" mass="80058">MRHTINSINVDWPLKSIIGIALVYFLLALLSAQVSSLTGITQLLSLNSGFALAVMLAMPHQKPLLGIALGAFLLTIYRVFVLNNGELSPYFIVPVFLVVIQLYLDFKIYRKWLSGNNNLSHSDDLFLFLKVIPLIALVNASFSVMNAQWLDSVEHGIFTSVWIKIWIGHTAGLILIVPFVLSLVERSDPLWAGRQKILAFIFIMSLAITFILCANIRFYENNRLEERFQILTNQTSTLFQASLKEKEILQASVVQLLVSSEYVTRSEFKQFVEGLSIQTEYIQVIEWLPKINADQRLEYEKDQESDYGKGFVITEAKAGGVLVPATKREVYYPITYLEPDSDNDLAKGFDPSGSAAVRAIMKKAAISGESQARGPVEIIRSSGFKHAFIVYKPVYENILGTKSLNPSQGDLSGFVSVVVKVEDFVATIVGPAETANFNLQWQDTESGRYYFNNKVGDYAPFKHVVDINLSGRMMKLIFTPTDAFIAQSASDETTIAMLTGLGLASLFSMLMLTITALTSRIQCEVKLRTSELEDLNKKLELLSNKDVLTELFNRRYFENALQDEFERSLRYKNAFALIMFDIDNFKKINDEYGHPCGDEVIKSIANYLISTRRSTDILARIGGEEFALILPAQSTIHIMSIVERIRTDISKIEVKDGEQTIKFTCSFGIAIFNEYLKDKTDYTVFESDDDAEYTSTEEFDCSKIEPMVALP</sequence>
<keyword evidence="5 6" id="KW-0472">Membrane</keyword>
<dbReference type="Pfam" id="PF05231">
    <property type="entry name" value="MASE1"/>
    <property type="match status" value="1"/>
</dbReference>
<comment type="subcellular location">
    <subcellularLocation>
        <location evidence="1">Cell membrane</location>
        <topology evidence="1">Multi-pass membrane protein</topology>
    </subcellularLocation>
</comment>
<dbReference type="NCBIfam" id="TIGR00254">
    <property type="entry name" value="GGDEF"/>
    <property type="match status" value="1"/>
</dbReference>
<dbReference type="InterPro" id="IPR007895">
    <property type="entry name" value="MASE1"/>
</dbReference>
<dbReference type="Gene3D" id="3.30.70.270">
    <property type="match status" value="1"/>
</dbReference>
<dbReference type="SMART" id="SM01079">
    <property type="entry name" value="CHASE"/>
    <property type="match status" value="1"/>
</dbReference>
<dbReference type="PROSITE" id="PS50839">
    <property type="entry name" value="CHASE"/>
    <property type="match status" value="1"/>
</dbReference>
<dbReference type="PANTHER" id="PTHR45138:SF9">
    <property type="entry name" value="DIGUANYLATE CYCLASE DGCM-RELATED"/>
    <property type="match status" value="1"/>
</dbReference>
<dbReference type="SUPFAM" id="SSF55073">
    <property type="entry name" value="Nucleotide cyclase"/>
    <property type="match status" value="1"/>
</dbReference>
<feature type="transmembrane region" description="Helical" evidence="6">
    <location>
        <begin position="197"/>
        <end position="219"/>
    </location>
</feature>
<dbReference type="InterPro" id="IPR006189">
    <property type="entry name" value="CHASE_dom"/>
</dbReference>
<dbReference type="FunFam" id="3.30.70.270:FF:000001">
    <property type="entry name" value="Diguanylate cyclase domain protein"/>
    <property type="match status" value="1"/>
</dbReference>
<feature type="transmembrane region" description="Helical" evidence="6">
    <location>
        <begin position="165"/>
        <end position="185"/>
    </location>
</feature>
<feature type="transmembrane region" description="Helical" evidence="6">
    <location>
        <begin position="64"/>
        <end position="81"/>
    </location>
</feature>
<dbReference type="Pfam" id="PF03924">
    <property type="entry name" value="CHASE"/>
    <property type="match status" value="1"/>
</dbReference>
<evidence type="ECO:0000256" key="2">
    <source>
        <dbReference type="ARBA" id="ARBA00022475"/>
    </source>
</evidence>
<dbReference type="InterPro" id="IPR042240">
    <property type="entry name" value="CHASE_sf"/>
</dbReference>
<dbReference type="InterPro" id="IPR000160">
    <property type="entry name" value="GGDEF_dom"/>
</dbReference>
<dbReference type="InterPro" id="IPR043128">
    <property type="entry name" value="Rev_trsase/Diguanyl_cyclase"/>
</dbReference>
<dbReference type="SMART" id="SM00267">
    <property type="entry name" value="GGDEF"/>
    <property type="match status" value="1"/>
</dbReference>
<dbReference type="AlphaFoldDB" id="A0A0F9RU27"/>
<evidence type="ECO:0000256" key="4">
    <source>
        <dbReference type="ARBA" id="ARBA00022989"/>
    </source>
</evidence>
<feature type="transmembrane region" description="Helical" evidence="6">
    <location>
        <begin position="12"/>
        <end position="34"/>
    </location>
</feature>